<dbReference type="RefSeq" id="XP_029641312.1">
    <property type="nucleotide sequence ID" value="XM_029785452.1"/>
</dbReference>
<dbReference type="InterPro" id="IPR055510">
    <property type="entry name" value="DUF7083"/>
</dbReference>
<feature type="domain" description="DUF7083" evidence="1">
    <location>
        <begin position="2"/>
        <end position="85"/>
    </location>
</feature>
<name>A0A6P7SSR0_9MOLL</name>
<organism evidence="2 3">
    <name type="scientific">Octopus sinensis</name>
    <name type="common">East Asian common octopus</name>
    <dbReference type="NCBI Taxonomy" id="2607531"/>
    <lineage>
        <taxon>Eukaryota</taxon>
        <taxon>Metazoa</taxon>
        <taxon>Spiralia</taxon>
        <taxon>Lophotrochozoa</taxon>
        <taxon>Mollusca</taxon>
        <taxon>Cephalopoda</taxon>
        <taxon>Coleoidea</taxon>
        <taxon>Octopodiformes</taxon>
        <taxon>Octopoda</taxon>
        <taxon>Incirrata</taxon>
        <taxon>Octopodidae</taxon>
        <taxon>Octopus</taxon>
    </lineage>
</organism>
<dbReference type="Pfam" id="PF23309">
    <property type="entry name" value="DUF7083"/>
    <property type="match status" value="1"/>
</dbReference>
<dbReference type="KEGG" id="osn:115216253"/>
<evidence type="ECO:0000259" key="1">
    <source>
        <dbReference type="Pfam" id="PF23309"/>
    </source>
</evidence>
<reference evidence="3" key="1">
    <citation type="submission" date="2025-08" db="UniProtKB">
        <authorList>
            <consortium name="RefSeq"/>
        </authorList>
    </citation>
    <scope>IDENTIFICATION</scope>
</reference>
<gene>
    <name evidence="3" type="primary">LOC115216253</name>
</gene>
<proteinExistence type="predicted"/>
<evidence type="ECO:0000313" key="2">
    <source>
        <dbReference type="Proteomes" id="UP000515154"/>
    </source>
</evidence>
<dbReference type="Proteomes" id="UP000515154">
    <property type="component" value="Linkage group LG10"/>
</dbReference>
<dbReference type="AlphaFoldDB" id="A0A6P7SSR0"/>
<sequence length="215" mass="25319">MVNAITEFSCNPEEGITFLAYFRRYEETFKDECKCWTDDEKVKLLLQELDASEHGKYCNFILSKKTSEICFEETIELLSKMFSDKSSLFNTHWECLNLVKEEDEDFVIYIRIVNKMCGKFKLKELSPDIFKCLIFVQGLMANKDAEIHAQILTKLEQEDQNLSLHAVAEECQRIINLRQDVKKIKGKKFSQVQTCRLEIKNVMIESMPWMWRSAL</sequence>
<keyword evidence="2" id="KW-1185">Reference proteome</keyword>
<accession>A0A6P7SSR0</accession>
<protein>
    <submittedName>
        <fullName evidence="3">Uncharacterized protein LOC115216253</fullName>
    </submittedName>
</protein>
<evidence type="ECO:0000313" key="3">
    <source>
        <dbReference type="RefSeq" id="XP_029641312.1"/>
    </source>
</evidence>